<keyword evidence="6" id="KW-1185">Reference proteome</keyword>
<comment type="caution">
    <text evidence="5">The sequence shown here is derived from an EMBL/GenBank/DDBJ whole genome shotgun (WGS) entry which is preliminary data.</text>
</comment>
<evidence type="ECO:0000256" key="2">
    <source>
        <dbReference type="ARBA" id="ARBA00023242"/>
    </source>
</evidence>
<dbReference type="Proteomes" id="UP000037510">
    <property type="component" value="Unassembled WGS sequence"/>
</dbReference>
<comment type="subcellular location">
    <subcellularLocation>
        <location evidence="1">Nucleus</location>
    </subcellularLocation>
</comment>
<organism evidence="5 6">
    <name type="scientific">Operophtera brumata</name>
    <name type="common">Winter moth</name>
    <name type="synonym">Phalaena brumata</name>
    <dbReference type="NCBI Taxonomy" id="104452"/>
    <lineage>
        <taxon>Eukaryota</taxon>
        <taxon>Metazoa</taxon>
        <taxon>Ecdysozoa</taxon>
        <taxon>Arthropoda</taxon>
        <taxon>Hexapoda</taxon>
        <taxon>Insecta</taxon>
        <taxon>Pterygota</taxon>
        <taxon>Neoptera</taxon>
        <taxon>Endopterygota</taxon>
        <taxon>Lepidoptera</taxon>
        <taxon>Glossata</taxon>
        <taxon>Ditrysia</taxon>
        <taxon>Geometroidea</taxon>
        <taxon>Geometridae</taxon>
        <taxon>Larentiinae</taxon>
        <taxon>Operophtera</taxon>
    </lineage>
</organism>
<evidence type="ECO:0000256" key="3">
    <source>
        <dbReference type="PROSITE-ProRule" id="PRU00221"/>
    </source>
</evidence>
<sequence>MAEVAFSEDGKYFSAIATDGRLKIWDTETNELKQQYTPDLHLTSPPSCLHWITVTLSMPQTPKQKKKRASISANETQCIALGTHSGKILLYSVAQAKIETILAGHTFSKVTALDWNRKYGLYSCSKDDTVTEWDIQSGKPRNQYEIAETEAHYLVAASWQVRLWRLYKGRASIVKTLGHNASQTALLSLARTALLSLAKFNDINERLLSFWDITITEDHTPITNGDEPTPNKRQKNRKKSLTSVPIVHTPTYNFVLEDAPRIVDADLKEDEGMPSSQKQNDTNKVRSDKGAHVQLVEPLGGVASRKRMVPGGQVGLA</sequence>
<feature type="region of interest" description="Disordered" evidence="4">
    <location>
        <begin position="269"/>
        <end position="289"/>
    </location>
</feature>
<dbReference type="SUPFAM" id="SSF50978">
    <property type="entry name" value="WD40 repeat-like"/>
    <property type="match status" value="1"/>
</dbReference>
<dbReference type="InterPro" id="IPR052414">
    <property type="entry name" value="U3_snoRNA-assoc_WDR"/>
</dbReference>
<accession>A0A0L7KT20</accession>
<gene>
    <name evidence="5" type="ORF">OBRU01_21606</name>
</gene>
<keyword evidence="2" id="KW-0539">Nucleus</keyword>
<dbReference type="PROSITE" id="PS50294">
    <property type="entry name" value="WD_REPEATS_REGION"/>
    <property type="match status" value="1"/>
</dbReference>
<dbReference type="GO" id="GO:0005730">
    <property type="term" value="C:nucleolus"/>
    <property type="evidence" value="ECO:0007669"/>
    <property type="project" value="TreeGrafter"/>
</dbReference>
<proteinExistence type="predicted"/>
<dbReference type="EMBL" id="JTDY01006207">
    <property type="protein sequence ID" value="KOB66196.1"/>
    <property type="molecule type" value="Genomic_DNA"/>
</dbReference>
<dbReference type="InterPro" id="IPR015943">
    <property type="entry name" value="WD40/YVTN_repeat-like_dom_sf"/>
</dbReference>
<reference evidence="5 6" key="1">
    <citation type="journal article" date="2015" name="Genome Biol. Evol.">
        <title>The genome of winter moth (Operophtera brumata) provides a genomic perspective on sexual dimorphism and phenology.</title>
        <authorList>
            <person name="Derks M.F."/>
            <person name="Smit S."/>
            <person name="Salis L."/>
            <person name="Schijlen E."/>
            <person name="Bossers A."/>
            <person name="Mateman C."/>
            <person name="Pijl A.S."/>
            <person name="de Ridder D."/>
            <person name="Groenen M.A."/>
            <person name="Visser M.E."/>
            <person name="Megens H.J."/>
        </authorList>
    </citation>
    <scope>NUCLEOTIDE SEQUENCE [LARGE SCALE GENOMIC DNA]</scope>
    <source>
        <strain evidence="5">WM2013NL</strain>
        <tissue evidence="5">Head and thorax</tissue>
    </source>
</reference>
<dbReference type="InterPro" id="IPR036322">
    <property type="entry name" value="WD40_repeat_dom_sf"/>
</dbReference>
<dbReference type="GO" id="GO:0000462">
    <property type="term" value="P:maturation of SSU-rRNA from tricistronic rRNA transcript (SSU-rRNA, 5.8S rRNA, LSU-rRNA)"/>
    <property type="evidence" value="ECO:0007669"/>
    <property type="project" value="TreeGrafter"/>
</dbReference>
<feature type="repeat" description="WD" evidence="3">
    <location>
        <begin position="1"/>
        <end position="35"/>
    </location>
</feature>
<dbReference type="Gene3D" id="2.130.10.10">
    <property type="entry name" value="YVTN repeat-like/Quinoprotein amine dehydrogenase"/>
    <property type="match status" value="1"/>
</dbReference>
<dbReference type="InterPro" id="IPR001680">
    <property type="entry name" value="WD40_rpt"/>
</dbReference>
<dbReference type="PANTHER" id="PTHR44267:SF1">
    <property type="entry name" value="WD REPEAT-CONTAINING PROTEIN 43"/>
    <property type="match status" value="1"/>
</dbReference>
<dbReference type="STRING" id="104452.A0A0L7KT20"/>
<name>A0A0L7KT20_OPEBR</name>
<dbReference type="AlphaFoldDB" id="A0A0L7KT20"/>
<evidence type="ECO:0000313" key="6">
    <source>
        <dbReference type="Proteomes" id="UP000037510"/>
    </source>
</evidence>
<keyword evidence="3" id="KW-0853">WD repeat</keyword>
<dbReference type="PANTHER" id="PTHR44267">
    <property type="entry name" value="WD REPEAT-CONTAINING PROTEIN 43"/>
    <property type="match status" value="1"/>
</dbReference>
<evidence type="ECO:0000256" key="1">
    <source>
        <dbReference type="ARBA" id="ARBA00004123"/>
    </source>
</evidence>
<feature type="region of interest" description="Disordered" evidence="4">
    <location>
        <begin position="219"/>
        <end position="242"/>
    </location>
</feature>
<dbReference type="PROSITE" id="PS50082">
    <property type="entry name" value="WD_REPEATS_2"/>
    <property type="match status" value="1"/>
</dbReference>
<dbReference type="Pfam" id="PF00400">
    <property type="entry name" value="WD40"/>
    <property type="match status" value="2"/>
</dbReference>
<evidence type="ECO:0000313" key="5">
    <source>
        <dbReference type="EMBL" id="KOB66196.1"/>
    </source>
</evidence>
<protein>
    <submittedName>
        <fullName evidence="5">WD-repeat protein</fullName>
    </submittedName>
</protein>
<evidence type="ECO:0000256" key="4">
    <source>
        <dbReference type="SAM" id="MobiDB-lite"/>
    </source>
</evidence>